<dbReference type="SUPFAM" id="SSF52954">
    <property type="entry name" value="Class II aaRS ABD-related"/>
    <property type="match status" value="1"/>
</dbReference>
<dbReference type="InterPro" id="IPR004154">
    <property type="entry name" value="Anticodon-bd"/>
</dbReference>
<evidence type="ECO:0000259" key="1">
    <source>
        <dbReference type="Pfam" id="PF03129"/>
    </source>
</evidence>
<sequence length="70" mass="8076">AGIKFKDSDLIGIPVRFILGRKFLDSRLIDVEYRKDGKRVELPVDSIPKFIKEFETANSLKLPQNEQSKK</sequence>
<dbReference type="InterPro" id="IPR036621">
    <property type="entry name" value="Anticodon-bd_dom_sf"/>
</dbReference>
<accession>X1T7G3</accession>
<protein>
    <recommendedName>
        <fullName evidence="1">Anticodon-binding domain-containing protein</fullName>
    </recommendedName>
</protein>
<feature type="non-terminal residue" evidence="2">
    <location>
        <position position="1"/>
    </location>
</feature>
<gene>
    <name evidence="2" type="ORF">S12H4_15447</name>
</gene>
<dbReference type="Pfam" id="PF03129">
    <property type="entry name" value="HGTP_anticodon"/>
    <property type="match status" value="1"/>
</dbReference>
<dbReference type="EMBL" id="BARW01007417">
    <property type="protein sequence ID" value="GAI87331.1"/>
    <property type="molecule type" value="Genomic_DNA"/>
</dbReference>
<comment type="caution">
    <text evidence="2">The sequence shown here is derived from an EMBL/GenBank/DDBJ whole genome shotgun (WGS) entry which is preliminary data.</text>
</comment>
<dbReference type="Gene3D" id="3.40.50.800">
    <property type="entry name" value="Anticodon-binding domain"/>
    <property type="match status" value="1"/>
</dbReference>
<feature type="domain" description="Anticodon-binding" evidence="1">
    <location>
        <begin position="2"/>
        <end position="53"/>
    </location>
</feature>
<dbReference type="AlphaFoldDB" id="X1T7G3"/>
<proteinExistence type="predicted"/>
<reference evidence="2" key="1">
    <citation type="journal article" date="2014" name="Front. Microbiol.">
        <title>High frequency of phylogenetically diverse reductive dehalogenase-homologous genes in deep subseafloor sedimentary metagenomes.</title>
        <authorList>
            <person name="Kawai M."/>
            <person name="Futagami T."/>
            <person name="Toyoda A."/>
            <person name="Takaki Y."/>
            <person name="Nishi S."/>
            <person name="Hori S."/>
            <person name="Arai W."/>
            <person name="Tsubouchi T."/>
            <person name="Morono Y."/>
            <person name="Uchiyama I."/>
            <person name="Ito T."/>
            <person name="Fujiyama A."/>
            <person name="Inagaki F."/>
            <person name="Takami H."/>
        </authorList>
    </citation>
    <scope>NUCLEOTIDE SEQUENCE</scope>
    <source>
        <strain evidence="2">Expedition CK06-06</strain>
    </source>
</reference>
<name>X1T7G3_9ZZZZ</name>
<organism evidence="2">
    <name type="scientific">marine sediment metagenome</name>
    <dbReference type="NCBI Taxonomy" id="412755"/>
    <lineage>
        <taxon>unclassified sequences</taxon>
        <taxon>metagenomes</taxon>
        <taxon>ecological metagenomes</taxon>
    </lineage>
</organism>
<evidence type="ECO:0000313" key="2">
    <source>
        <dbReference type="EMBL" id="GAI87331.1"/>
    </source>
</evidence>